<proteinExistence type="inferred from homology"/>
<evidence type="ECO:0000313" key="4">
    <source>
        <dbReference type="EMBL" id="GAA1097247.1"/>
    </source>
</evidence>
<dbReference type="RefSeq" id="WP_343992497.1">
    <property type="nucleotide sequence ID" value="NZ_BAAALG010000004.1"/>
</dbReference>
<organism evidence="4 5">
    <name type="scientific">Nocardioides dubius</name>
    <dbReference type="NCBI Taxonomy" id="317019"/>
    <lineage>
        <taxon>Bacteria</taxon>
        <taxon>Bacillati</taxon>
        <taxon>Actinomycetota</taxon>
        <taxon>Actinomycetes</taxon>
        <taxon>Propionibacteriales</taxon>
        <taxon>Nocardioidaceae</taxon>
        <taxon>Nocardioides</taxon>
    </lineage>
</organism>
<dbReference type="PANTHER" id="PTHR37313:SF2">
    <property type="entry name" value="UPF0749 PROTEIN YLXX"/>
    <property type="match status" value="1"/>
</dbReference>
<evidence type="ECO:0000256" key="2">
    <source>
        <dbReference type="SAM" id="Coils"/>
    </source>
</evidence>
<evidence type="ECO:0000313" key="5">
    <source>
        <dbReference type="Proteomes" id="UP001501581"/>
    </source>
</evidence>
<evidence type="ECO:0000256" key="1">
    <source>
        <dbReference type="ARBA" id="ARBA00009108"/>
    </source>
</evidence>
<keyword evidence="2" id="KW-0175">Coiled coil</keyword>
<reference evidence="5" key="1">
    <citation type="journal article" date="2019" name="Int. J. Syst. Evol. Microbiol.">
        <title>The Global Catalogue of Microorganisms (GCM) 10K type strain sequencing project: providing services to taxonomists for standard genome sequencing and annotation.</title>
        <authorList>
            <consortium name="The Broad Institute Genomics Platform"/>
            <consortium name="The Broad Institute Genome Sequencing Center for Infectious Disease"/>
            <person name="Wu L."/>
            <person name="Ma J."/>
        </authorList>
    </citation>
    <scope>NUCLEOTIDE SEQUENCE [LARGE SCALE GENOMIC DNA]</scope>
    <source>
        <strain evidence="5">JCM 13008</strain>
    </source>
</reference>
<feature type="region of interest" description="Disordered" evidence="3">
    <location>
        <begin position="1"/>
        <end position="28"/>
    </location>
</feature>
<dbReference type="Gene3D" id="3.30.70.1880">
    <property type="entry name" value="Protein of unknown function DUF881"/>
    <property type="match status" value="1"/>
</dbReference>
<accession>A0ABP4EBG0</accession>
<comment type="similarity">
    <text evidence="1">Belongs to the UPF0749 family.</text>
</comment>
<name>A0ABP4EBG0_9ACTN</name>
<gene>
    <name evidence="4" type="ORF">GCM10009668_12720</name>
</gene>
<evidence type="ECO:0000256" key="3">
    <source>
        <dbReference type="SAM" id="MobiDB-lite"/>
    </source>
</evidence>
<keyword evidence="5" id="KW-1185">Reference proteome</keyword>
<dbReference type="InterPro" id="IPR010273">
    <property type="entry name" value="DUF881"/>
</dbReference>
<comment type="caution">
    <text evidence="4">The sequence shown here is derived from an EMBL/GenBank/DDBJ whole genome shotgun (WGS) entry which is preliminary data.</text>
</comment>
<dbReference type="Proteomes" id="UP001501581">
    <property type="component" value="Unassembled WGS sequence"/>
</dbReference>
<feature type="coiled-coil region" evidence="2">
    <location>
        <begin position="82"/>
        <end position="119"/>
    </location>
</feature>
<sequence length="264" mass="28429">MPDQPETPDPSQEQAAAPDSGDETRGSRERLWRAATGRPTRGHWIIGLVLAGVGFAAMVQVQSNERDDQYAGLRQGDLVRVFDGLSSSTQRAEREIERLRAAQQDLQSDTSQRQAALEQAQQDRQVYGILAGVLGAQGPGVRITISDDAGEVRASLLLDTIQELRAAGAEAIEFNDQVRFVAQSAVGETAQGITIDGRLIEAPYEIDVIGDPATLADALVFPDGPAERVERVGGTLESVRSDDIVIESVVSDTETDFAESDEDQ</sequence>
<protein>
    <submittedName>
        <fullName evidence="4">DUF881 domain-containing protein</fullName>
    </submittedName>
</protein>
<dbReference type="PANTHER" id="PTHR37313">
    <property type="entry name" value="UPF0749 PROTEIN RV1825"/>
    <property type="match status" value="1"/>
</dbReference>
<dbReference type="Pfam" id="PF05949">
    <property type="entry name" value="DUF881"/>
    <property type="match status" value="1"/>
</dbReference>
<dbReference type="EMBL" id="BAAALG010000004">
    <property type="protein sequence ID" value="GAA1097247.1"/>
    <property type="molecule type" value="Genomic_DNA"/>
</dbReference>